<reference evidence="2" key="1">
    <citation type="journal article" date="2023" name="Mol. Phylogenet. Evol.">
        <title>Genome-scale phylogeny and comparative genomics of the fungal order Sordariales.</title>
        <authorList>
            <person name="Hensen N."/>
            <person name="Bonometti L."/>
            <person name="Westerberg I."/>
            <person name="Brannstrom I.O."/>
            <person name="Guillou S."/>
            <person name="Cros-Aarteil S."/>
            <person name="Calhoun S."/>
            <person name="Haridas S."/>
            <person name="Kuo A."/>
            <person name="Mondo S."/>
            <person name="Pangilinan J."/>
            <person name="Riley R."/>
            <person name="LaButti K."/>
            <person name="Andreopoulos B."/>
            <person name="Lipzen A."/>
            <person name="Chen C."/>
            <person name="Yan M."/>
            <person name="Daum C."/>
            <person name="Ng V."/>
            <person name="Clum A."/>
            <person name="Steindorff A."/>
            <person name="Ohm R.A."/>
            <person name="Martin F."/>
            <person name="Silar P."/>
            <person name="Natvig D.O."/>
            <person name="Lalanne C."/>
            <person name="Gautier V."/>
            <person name="Ament-Velasquez S.L."/>
            <person name="Kruys A."/>
            <person name="Hutchinson M.I."/>
            <person name="Powell A.J."/>
            <person name="Barry K."/>
            <person name="Miller A.N."/>
            <person name="Grigoriev I.V."/>
            <person name="Debuchy R."/>
            <person name="Gladieux P."/>
            <person name="Hiltunen Thoren M."/>
            <person name="Johannesson H."/>
        </authorList>
    </citation>
    <scope>NUCLEOTIDE SEQUENCE</scope>
    <source>
        <strain evidence="2">CBS 757.83</strain>
    </source>
</reference>
<feature type="region of interest" description="Disordered" evidence="1">
    <location>
        <begin position="56"/>
        <end position="86"/>
    </location>
</feature>
<protein>
    <submittedName>
        <fullName evidence="2">Uncharacterized protein</fullName>
    </submittedName>
</protein>
<keyword evidence="3" id="KW-1185">Reference proteome</keyword>
<dbReference type="Proteomes" id="UP001305647">
    <property type="component" value="Unassembled WGS sequence"/>
</dbReference>
<proteinExistence type="predicted"/>
<accession>A0AAN6SY94</accession>
<organism evidence="2 3">
    <name type="scientific">Parathielavia hyrcaniae</name>
    <dbReference type="NCBI Taxonomy" id="113614"/>
    <lineage>
        <taxon>Eukaryota</taxon>
        <taxon>Fungi</taxon>
        <taxon>Dikarya</taxon>
        <taxon>Ascomycota</taxon>
        <taxon>Pezizomycotina</taxon>
        <taxon>Sordariomycetes</taxon>
        <taxon>Sordariomycetidae</taxon>
        <taxon>Sordariales</taxon>
        <taxon>Chaetomiaceae</taxon>
        <taxon>Parathielavia</taxon>
    </lineage>
</organism>
<evidence type="ECO:0000313" key="2">
    <source>
        <dbReference type="EMBL" id="KAK4097287.1"/>
    </source>
</evidence>
<evidence type="ECO:0000313" key="3">
    <source>
        <dbReference type="Proteomes" id="UP001305647"/>
    </source>
</evidence>
<sequence length="86" mass="9804">MRDEDVGVVMRTLRAAWRCDLANWPPIQDCTLHDSMGWQPHTSGRDPSIAVLTSTSFHRTRHKPKTAQVARPQPSRPERRLCVSSI</sequence>
<dbReference type="EMBL" id="MU863679">
    <property type="protein sequence ID" value="KAK4097287.1"/>
    <property type="molecule type" value="Genomic_DNA"/>
</dbReference>
<feature type="compositionally biased region" description="Basic and acidic residues" evidence="1">
    <location>
        <begin position="76"/>
        <end position="86"/>
    </location>
</feature>
<dbReference type="AlphaFoldDB" id="A0AAN6SY94"/>
<gene>
    <name evidence="2" type="ORF">N658DRAFT_295107</name>
</gene>
<evidence type="ECO:0000256" key="1">
    <source>
        <dbReference type="SAM" id="MobiDB-lite"/>
    </source>
</evidence>
<comment type="caution">
    <text evidence="2">The sequence shown here is derived from an EMBL/GenBank/DDBJ whole genome shotgun (WGS) entry which is preliminary data.</text>
</comment>
<reference evidence="2" key="2">
    <citation type="submission" date="2023-05" db="EMBL/GenBank/DDBJ databases">
        <authorList>
            <consortium name="Lawrence Berkeley National Laboratory"/>
            <person name="Steindorff A."/>
            <person name="Hensen N."/>
            <person name="Bonometti L."/>
            <person name="Westerberg I."/>
            <person name="Brannstrom I.O."/>
            <person name="Guillou S."/>
            <person name="Cros-Aarteil S."/>
            <person name="Calhoun S."/>
            <person name="Haridas S."/>
            <person name="Kuo A."/>
            <person name="Mondo S."/>
            <person name="Pangilinan J."/>
            <person name="Riley R."/>
            <person name="Labutti K."/>
            <person name="Andreopoulos B."/>
            <person name="Lipzen A."/>
            <person name="Chen C."/>
            <person name="Yanf M."/>
            <person name="Daum C."/>
            <person name="Ng V."/>
            <person name="Clum A."/>
            <person name="Ohm R."/>
            <person name="Martin F."/>
            <person name="Silar P."/>
            <person name="Natvig D."/>
            <person name="Lalanne C."/>
            <person name="Gautier V."/>
            <person name="Ament-Velasquez S.L."/>
            <person name="Kruys A."/>
            <person name="Hutchinson M.I."/>
            <person name="Powell A.J."/>
            <person name="Barry K."/>
            <person name="Miller A.N."/>
            <person name="Grigoriev I.V."/>
            <person name="Debuchy R."/>
            <person name="Gladieux P."/>
            <person name="Thoren M.H."/>
            <person name="Johannesson H."/>
        </authorList>
    </citation>
    <scope>NUCLEOTIDE SEQUENCE</scope>
    <source>
        <strain evidence="2">CBS 757.83</strain>
    </source>
</reference>
<name>A0AAN6SY94_9PEZI</name>